<keyword evidence="9 11" id="KW-0368">Histidine biosynthesis</keyword>
<evidence type="ECO:0000259" key="12">
    <source>
        <dbReference type="Pfam" id="PF00155"/>
    </source>
</evidence>
<evidence type="ECO:0000313" key="13">
    <source>
        <dbReference type="EMBL" id="WED44539.1"/>
    </source>
</evidence>
<dbReference type="InterPro" id="IPR001917">
    <property type="entry name" value="Aminotrans_II_pyridoxalP_BS"/>
</dbReference>
<evidence type="ECO:0000256" key="9">
    <source>
        <dbReference type="ARBA" id="ARBA00023102"/>
    </source>
</evidence>
<dbReference type="CDD" id="cd00609">
    <property type="entry name" value="AAT_like"/>
    <property type="match status" value="1"/>
</dbReference>
<evidence type="ECO:0000256" key="10">
    <source>
        <dbReference type="ARBA" id="ARBA00047481"/>
    </source>
</evidence>
<proteinExistence type="inferred from homology"/>
<comment type="cofactor">
    <cofactor evidence="1 11">
        <name>pyridoxal 5'-phosphate</name>
        <dbReference type="ChEBI" id="CHEBI:597326"/>
    </cofactor>
</comment>
<evidence type="ECO:0000256" key="8">
    <source>
        <dbReference type="ARBA" id="ARBA00022898"/>
    </source>
</evidence>
<dbReference type="InterPro" id="IPR015422">
    <property type="entry name" value="PyrdxlP-dep_Trfase_small"/>
</dbReference>
<evidence type="ECO:0000256" key="7">
    <source>
        <dbReference type="ARBA" id="ARBA00022679"/>
    </source>
</evidence>
<reference evidence="13 14" key="1">
    <citation type="submission" date="2023-02" db="EMBL/GenBank/DDBJ databases">
        <title>Genome Sequence of L. cardiaca H63T.</title>
        <authorList>
            <person name="Lopez A.E."/>
            <person name="Cianciotto N.P."/>
        </authorList>
    </citation>
    <scope>NUCLEOTIDE SEQUENCE [LARGE SCALE GENOMIC DNA]</scope>
    <source>
        <strain evidence="13 14">H63</strain>
    </source>
</reference>
<dbReference type="NCBIfam" id="TIGR01141">
    <property type="entry name" value="hisC"/>
    <property type="match status" value="1"/>
</dbReference>
<evidence type="ECO:0000256" key="4">
    <source>
        <dbReference type="ARBA" id="ARBA00011738"/>
    </source>
</evidence>
<dbReference type="InterPro" id="IPR005861">
    <property type="entry name" value="HisP_aminotrans"/>
</dbReference>
<comment type="catalytic activity">
    <reaction evidence="10 11">
        <text>L-histidinol phosphate + 2-oxoglutarate = 3-(imidazol-4-yl)-2-oxopropyl phosphate + L-glutamate</text>
        <dbReference type="Rhea" id="RHEA:23744"/>
        <dbReference type="ChEBI" id="CHEBI:16810"/>
        <dbReference type="ChEBI" id="CHEBI:29985"/>
        <dbReference type="ChEBI" id="CHEBI:57766"/>
        <dbReference type="ChEBI" id="CHEBI:57980"/>
        <dbReference type="EC" id="2.6.1.9"/>
    </reaction>
</comment>
<dbReference type="Pfam" id="PF00155">
    <property type="entry name" value="Aminotran_1_2"/>
    <property type="match status" value="1"/>
</dbReference>
<keyword evidence="7 11" id="KW-0808">Transferase</keyword>
<dbReference type="EC" id="2.6.1.9" evidence="11"/>
<evidence type="ECO:0000256" key="1">
    <source>
        <dbReference type="ARBA" id="ARBA00001933"/>
    </source>
</evidence>
<keyword evidence="8 11" id="KW-0663">Pyridoxal phosphate</keyword>
<accession>A0ABY8AV22</accession>
<dbReference type="InterPro" id="IPR015421">
    <property type="entry name" value="PyrdxlP-dep_Trfase_major"/>
</dbReference>
<dbReference type="InterPro" id="IPR015424">
    <property type="entry name" value="PyrdxlP-dep_Trfase"/>
</dbReference>
<dbReference type="PANTHER" id="PTHR42885:SF2">
    <property type="entry name" value="HISTIDINOL-PHOSPHATE AMINOTRANSFERASE"/>
    <property type="match status" value="1"/>
</dbReference>
<keyword evidence="5 11" id="KW-0032">Aminotransferase</keyword>
<dbReference type="PROSITE" id="PS00599">
    <property type="entry name" value="AA_TRANSFER_CLASS_2"/>
    <property type="match status" value="1"/>
</dbReference>
<dbReference type="InterPro" id="IPR004839">
    <property type="entry name" value="Aminotransferase_I/II_large"/>
</dbReference>
<evidence type="ECO:0000256" key="3">
    <source>
        <dbReference type="ARBA" id="ARBA00007970"/>
    </source>
</evidence>
<evidence type="ECO:0000256" key="11">
    <source>
        <dbReference type="HAMAP-Rule" id="MF_01023"/>
    </source>
</evidence>
<feature type="modified residue" description="N6-(pyridoxal phosphate)lysine" evidence="11">
    <location>
        <position position="211"/>
    </location>
</feature>
<feature type="domain" description="Aminotransferase class I/classII large" evidence="12">
    <location>
        <begin position="40"/>
        <end position="345"/>
    </location>
</feature>
<dbReference type="SUPFAM" id="SSF53383">
    <property type="entry name" value="PLP-dependent transferases"/>
    <property type="match status" value="1"/>
</dbReference>
<comment type="similarity">
    <text evidence="3 11">Belongs to the class-II pyridoxal-phosphate-dependent aminotransferase family. Histidinol-phosphate aminotransferase subfamily.</text>
</comment>
<evidence type="ECO:0000256" key="2">
    <source>
        <dbReference type="ARBA" id="ARBA00005011"/>
    </source>
</evidence>
<dbReference type="Proteomes" id="UP001222087">
    <property type="component" value="Chromosome"/>
</dbReference>
<sequence length="350" mass="39547">MSALNLIRPDLLDIQPYVPTGDELNYRLHANELPWSAASLNNVSLNHYPNSRDLQPLQMLLTEYFQVNSENMVITRGSDDGIDLIMRVFLRAGVDSILQCPPTFPMYSFYARLQQASVINCPLEIDNNFYLSPEKLLSAWQENCKLIMLCRPNNPTGNFIELTTIEQLCDYFTNKAVIVVDEAYIDFAKGESATTLLSSFDNLIILRTLSKAYGLAGLRLGAVIAQPQVINALRNAMPPYTLSSAVLSLAKNALANKEWFSARIQQILNARAKLIEQLQQLNWIETIYPSNANFLLVKSPYAQSIAQWLAKHDIAIRHFSLPPLEHMMRITVGDEQQNQRLLTALNSFKP</sequence>
<dbReference type="Gene3D" id="3.90.1150.10">
    <property type="entry name" value="Aspartate Aminotransferase, domain 1"/>
    <property type="match status" value="1"/>
</dbReference>
<dbReference type="RefSeq" id="WP_275090359.1">
    <property type="nucleotide sequence ID" value="NZ_CP119078.1"/>
</dbReference>
<name>A0ABY8AV22_9GAMM</name>
<gene>
    <name evidence="11 13" type="primary">hisC</name>
    <name evidence="13" type="ORF">PXX05_07060</name>
</gene>
<dbReference type="Gene3D" id="3.40.640.10">
    <property type="entry name" value="Type I PLP-dependent aspartate aminotransferase-like (Major domain)"/>
    <property type="match status" value="1"/>
</dbReference>
<evidence type="ECO:0000313" key="14">
    <source>
        <dbReference type="Proteomes" id="UP001222087"/>
    </source>
</evidence>
<protein>
    <recommendedName>
        <fullName evidence="11">Histidinol-phosphate aminotransferase</fullName>
        <ecNumber evidence="11">2.6.1.9</ecNumber>
    </recommendedName>
    <alternativeName>
        <fullName evidence="11">Imidazole acetol-phosphate transaminase</fullName>
    </alternativeName>
</protein>
<dbReference type="HAMAP" id="MF_01023">
    <property type="entry name" value="HisC_aminotrans_2"/>
    <property type="match status" value="1"/>
</dbReference>
<organism evidence="13 14">
    <name type="scientific">Legionella cardiaca</name>
    <dbReference type="NCBI Taxonomy" id="1071983"/>
    <lineage>
        <taxon>Bacteria</taxon>
        <taxon>Pseudomonadati</taxon>
        <taxon>Pseudomonadota</taxon>
        <taxon>Gammaproteobacteria</taxon>
        <taxon>Legionellales</taxon>
        <taxon>Legionellaceae</taxon>
        <taxon>Legionella</taxon>
    </lineage>
</organism>
<comment type="subunit">
    <text evidence="4 11">Homodimer.</text>
</comment>
<dbReference type="EMBL" id="CP119078">
    <property type="protein sequence ID" value="WED44539.1"/>
    <property type="molecule type" value="Genomic_DNA"/>
</dbReference>
<dbReference type="GO" id="GO:0004400">
    <property type="term" value="F:histidinol-phosphate transaminase activity"/>
    <property type="evidence" value="ECO:0007669"/>
    <property type="project" value="UniProtKB-EC"/>
</dbReference>
<dbReference type="PANTHER" id="PTHR42885">
    <property type="entry name" value="HISTIDINOL-PHOSPHATE AMINOTRANSFERASE-RELATED"/>
    <property type="match status" value="1"/>
</dbReference>
<keyword evidence="14" id="KW-1185">Reference proteome</keyword>
<keyword evidence="6 11" id="KW-0028">Amino-acid biosynthesis</keyword>
<evidence type="ECO:0000256" key="6">
    <source>
        <dbReference type="ARBA" id="ARBA00022605"/>
    </source>
</evidence>
<comment type="pathway">
    <text evidence="2 11">Amino-acid biosynthesis; L-histidine biosynthesis; L-histidine from 5-phospho-alpha-D-ribose 1-diphosphate: step 7/9.</text>
</comment>
<evidence type="ECO:0000256" key="5">
    <source>
        <dbReference type="ARBA" id="ARBA00022576"/>
    </source>
</evidence>